<organism evidence="2 3">
    <name type="scientific">Aspergillus tanneri</name>
    <dbReference type="NCBI Taxonomy" id="1220188"/>
    <lineage>
        <taxon>Eukaryota</taxon>
        <taxon>Fungi</taxon>
        <taxon>Dikarya</taxon>
        <taxon>Ascomycota</taxon>
        <taxon>Pezizomycotina</taxon>
        <taxon>Eurotiomycetes</taxon>
        <taxon>Eurotiomycetidae</taxon>
        <taxon>Eurotiales</taxon>
        <taxon>Aspergillaceae</taxon>
        <taxon>Aspergillus</taxon>
        <taxon>Aspergillus subgen. Circumdati</taxon>
    </lineage>
</organism>
<reference evidence="1 4" key="2">
    <citation type="submission" date="2019-08" db="EMBL/GenBank/DDBJ databases">
        <title>The genome sequence of a newly discovered highly antifungal drug resistant Aspergillus species, Aspergillus tanneri NIH 1004.</title>
        <authorList>
            <person name="Mounaud S."/>
            <person name="Singh I."/>
            <person name="Joardar V."/>
            <person name="Pakala S."/>
            <person name="Pakala S."/>
            <person name="Venepally P."/>
            <person name="Chung J.K."/>
            <person name="Losada L."/>
            <person name="Nierman W.C."/>
        </authorList>
    </citation>
    <scope>NUCLEOTIDE SEQUENCE [LARGE SCALE GENOMIC DNA]</scope>
    <source>
        <strain evidence="1 4">NIH1004</strain>
    </source>
</reference>
<dbReference type="Proteomes" id="UP000308092">
    <property type="component" value="Unassembled WGS sequence"/>
</dbReference>
<evidence type="ECO:0000313" key="3">
    <source>
        <dbReference type="Proteomes" id="UP000308092"/>
    </source>
</evidence>
<dbReference type="EMBL" id="QUQM01000009">
    <property type="protein sequence ID" value="KAA8641623.1"/>
    <property type="molecule type" value="Genomic_DNA"/>
</dbReference>
<dbReference type="AlphaFoldDB" id="A0A4S3J2U4"/>
<dbReference type="EMBL" id="SOSA01000881">
    <property type="protein sequence ID" value="THC88307.1"/>
    <property type="molecule type" value="Genomic_DNA"/>
</dbReference>
<evidence type="ECO:0000313" key="2">
    <source>
        <dbReference type="EMBL" id="THC88307.1"/>
    </source>
</evidence>
<evidence type="ECO:0000313" key="1">
    <source>
        <dbReference type="EMBL" id="KAA8641623.1"/>
    </source>
</evidence>
<sequence>MEFLQEHGIIQVYLFRGDLRCRRHVQCDQIPLTFFPTQVLELGHDTALLVYRSEESAAVGADLDRLQQAVEEGGPLIQVRPLQSPLRPDMLGLNECAKWLSFEIYPSALDWSSVGRPPTPIVRLKAEACRSLRYAIAVSGVPSCSINFGDWYLDGGLQALPRLPSTLKELEIEGLRGIFSRPALPTTVPQSSTSYLWAQDLCTKFSFLQRLKLTNCHCSPPDIANLREWLPNVSIVEIRRGLPTTFTGLQSEWVYQKGPVVSAELISRSALLQHPDLSHIIVNSLKTIIGWYLRGHRYEYCLRVLPWAALAAKHKKGDLVARVETYFAQFANEQQQLLQCLSWLTDCHSDSLCRLLAYWARLPRRRILTLGSHVLREFEQA</sequence>
<dbReference type="Proteomes" id="UP000324241">
    <property type="component" value="Unassembled WGS sequence"/>
</dbReference>
<comment type="caution">
    <text evidence="2">The sequence shown here is derived from an EMBL/GenBank/DDBJ whole genome shotgun (WGS) entry which is preliminary data.</text>
</comment>
<dbReference type="VEuPathDB" id="FungiDB:EYZ11_012248"/>
<dbReference type="OrthoDB" id="10546876at2759"/>
<name>A0A4S3J2U4_9EURO</name>
<reference evidence="2 3" key="1">
    <citation type="submission" date="2019-03" db="EMBL/GenBank/DDBJ databases">
        <title>The genome sequence of a newly discovered highly antifungal drug resistant Aspergillus species, Aspergillus tanneri NIH 1004.</title>
        <authorList>
            <person name="Mounaud S."/>
            <person name="Singh I."/>
            <person name="Joardar V."/>
            <person name="Pakala S."/>
            <person name="Pakala S."/>
            <person name="Venepally P."/>
            <person name="Hoover J."/>
            <person name="Nierman W."/>
            <person name="Chung J."/>
            <person name="Losada L."/>
        </authorList>
    </citation>
    <scope>NUCLEOTIDE SEQUENCE [LARGE SCALE GENOMIC DNA]</scope>
    <source>
        <strain evidence="2 3">NIH1004</strain>
    </source>
</reference>
<dbReference type="GeneID" id="54334460"/>
<accession>A0A4S3J2U4</accession>
<gene>
    <name evidence="1" type="ORF">ATNIH1004_011759</name>
    <name evidence="2" type="ORF">EYZ11_012248</name>
</gene>
<evidence type="ECO:0000313" key="4">
    <source>
        <dbReference type="Proteomes" id="UP000324241"/>
    </source>
</evidence>
<proteinExistence type="predicted"/>
<dbReference type="RefSeq" id="XP_033420985.1">
    <property type="nucleotide sequence ID" value="XM_033576321.1"/>
</dbReference>
<protein>
    <submittedName>
        <fullName evidence="2">Uncharacterized protein</fullName>
    </submittedName>
</protein>
<keyword evidence="3" id="KW-1185">Reference proteome</keyword>